<dbReference type="Pfam" id="PF01643">
    <property type="entry name" value="Acyl-ACP_TE"/>
    <property type="match status" value="1"/>
</dbReference>
<comment type="caution">
    <text evidence="4">The sequence shown here is derived from an EMBL/GenBank/DDBJ whole genome shotgun (WGS) entry which is preliminary data.</text>
</comment>
<evidence type="ECO:0000259" key="3">
    <source>
        <dbReference type="Pfam" id="PF20791"/>
    </source>
</evidence>
<name>A0A2J8B4E3_9FIRM</name>
<dbReference type="InterPro" id="IPR002864">
    <property type="entry name" value="Acyl-ACP_thioesterase_NHD"/>
</dbReference>
<evidence type="ECO:0000313" key="5">
    <source>
        <dbReference type="Proteomes" id="UP000236394"/>
    </source>
</evidence>
<organism evidence="4 5">
    <name type="scientific">Mageeibacillus indolicus</name>
    <dbReference type="NCBI Taxonomy" id="884684"/>
    <lineage>
        <taxon>Bacteria</taxon>
        <taxon>Bacillati</taxon>
        <taxon>Bacillota</taxon>
        <taxon>Clostridia</taxon>
        <taxon>Eubacteriales</taxon>
        <taxon>Oscillospiraceae</taxon>
        <taxon>Mageeibacillus</taxon>
    </lineage>
</organism>
<feature type="transmembrane region" description="Helical" evidence="1">
    <location>
        <begin position="12"/>
        <end position="34"/>
    </location>
</feature>
<dbReference type="Pfam" id="PF20791">
    <property type="entry name" value="Acyl-ACP_TE_C"/>
    <property type="match status" value="1"/>
</dbReference>
<evidence type="ECO:0008006" key="6">
    <source>
        <dbReference type="Google" id="ProtNLM"/>
    </source>
</evidence>
<evidence type="ECO:0000256" key="1">
    <source>
        <dbReference type="SAM" id="Phobius"/>
    </source>
</evidence>
<evidence type="ECO:0000313" key="4">
    <source>
        <dbReference type="EMBL" id="PNH19640.1"/>
    </source>
</evidence>
<dbReference type="AlphaFoldDB" id="A0A2J8B4E3"/>
<keyword evidence="1" id="KW-1133">Transmembrane helix</keyword>
<dbReference type="InterPro" id="IPR029069">
    <property type="entry name" value="HotDog_dom_sf"/>
</dbReference>
<keyword evidence="1" id="KW-0812">Transmembrane</keyword>
<sequence length="321" mass="36253">MIGHRANLKSGLFSVETGFFFTAYLVTIFLEAGMESLAYKFKIRDYEVDFEGKVPVHILFRHWQEAALNATPSFQTVLGEKAANLIWMLDNCQFEYYRPITKGMNVINCTAVIKSVGPYIFRSYTAYDADSQTLLATGLGKWYIVDAGDRKIYRSVDKIFQGINHHENSAMAPMAVANTTVYKPIVPVDLPDCKHWPIPESTPVITALKQAEFSDLDRNGHVNNANYWRFISDALVSAAGETGSIKQGSICFRREITLGERFRLNFYSYDTINRDAVDHKRVGRDSPTNDGKSFFVCGKTDSQSNESDANFKAFISLAHNW</sequence>
<reference evidence="5" key="1">
    <citation type="submission" date="2017-04" db="EMBL/GenBank/DDBJ databases">
        <authorList>
            <person name="Bumgarner R.E."/>
            <person name="Fredricks D.N."/>
            <person name="Srinivasan S."/>
        </authorList>
    </citation>
    <scope>NUCLEOTIDE SEQUENCE [LARGE SCALE GENOMIC DNA]</scope>
    <source>
        <strain evidence="5">KA00405</strain>
    </source>
</reference>
<feature type="domain" description="Acyl-ACP thioesterase-like C-terminal" evidence="3">
    <location>
        <begin position="212"/>
        <end position="262"/>
    </location>
</feature>
<dbReference type="GO" id="GO:0016790">
    <property type="term" value="F:thiolester hydrolase activity"/>
    <property type="evidence" value="ECO:0007669"/>
    <property type="project" value="InterPro"/>
</dbReference>
<protein>
    <recommendedName>
        <fullName evidence="6">Acyl-ACP thioesterase</fullName>
    </recommendedName>
</protein>
<dbReference type="SUPFAM" id="SSF54637">
    <property type="entry name" value="Thioesterase/thiol ester dehydrase-isomerase"/>
    <property type="match status" value="2"/>
</dbReference>
<feature type="domain" description="Acyl-ACP thioesterase N-terminal hotdog" evidence="2">
    <location>
        <begin position="39"/>
        <end position="161"/>
    </location>
</feature>
<accession>A0A2J8B4E3</accession>
<dbReference type="GO" id="GO:0006633">
    <property type="term" value="P:fatty acid biosynthetic process"/>
    <property type="evidence" value="ECO:0007669"/>
    <property type="project" value="InterPro"/>
</dbReference>
<dbReference type="EMBL" id="NBZD01000001">
    <property type="protein sequence ID" value="PNH19640.1"/>
    <property type="molecule type" value="Genomic_DNA"/>
</dbReference>
<dbReference type="Gene3D" id="3.10.129.10">
    <property type="entry name" value="Hotdog Thioesterase"/>
    <property type="match status" value="1"/>
</dbReference>
<dbReference type="Proteomes" id="UP000236394">
    <property type="component" value="Unassembled WGS sequence"/>
</dbReference>
<gene>
    <name evidence="4" type="ORF">B7R76_01780</name>
</gene>
<dbReference type="InterPro" id="IPR049427">
    <property type="entry name" value="Acyl-ACP_TE_C"/>
</dbReference>
<evidence type="ECO:0000259" key="2">
    <source>
        <dbReference type="Pfam" id="PF01643"/>
    </source>
</evidence>
<keyword evidence="1" id="KW-0472">Membrane</keyword>
<proteinExistence type="predicted"/>